<reference evidence="2" key="2">
    <citation type="submission" date="2020-09" db="EMBL/GenBank/DDBJ databases">
        <authorList>
            <person name="Sun Q."/>
            <person name="Zhou Y."/>
        </authorList>
    </citation>
    <scope>NUCLEOTIDE SEQUENCE</scope>
    <source>
        <strain evidence="2">CGMCC 4.7299</strain>
    </source>
</reference>
<dbReference type="AlphaFoldDB" id="A0A8J3C449"/>
<dbReference type="Pfam" id="PF07689">
    <property type="entry name" value="KaiB"/>
    <property type="match status" value="1"/>
</dbReference>
<feature type="domain" description="KaiB" evidence="1">
    <location>
        <begin position="6"/>
        <end position="87"/>
    </location>
</feature>
<dbReference type="SMART" id="SM01248">
    <property type="entry name" value="KaiB"/>
    <property type="match status" value="1"/>
</dbReference>
<gene>
    <name evidence="2" type="primary">kaiB</name>
    <name evidence="2" type="ORF">GCM10012284_46390</name>
    <name evidence="3" type="ORF">GCM10012284_46430</name>
</gene>
<comment type="caution">
    <text evidence="2">The sequence shown here is derived from an EMBL/GenBank/DDBJ whole genome shotgun (WGS) entry which is preliminary data.</text>
</comment>
<dbReference type="InterPro" id="IPR039022">
    <property type="entry name" value="KaiB-like"/>
</dbReference>
<dbReference type="Gene3D" id="3.40.30.10">
    <property type="entry name" value="Glutaredoxin"/>
    <property type="match status" value="1"/>
</dbReference>
<keyword evidence="4" id="KW-1185">Reference proteome</keyword>
<dbReference type="InterPro" id="IPR011649">
    <property type="entry name" value="KaiB_domain"/>
</dbReference>
<evidence type="ECO:0000313" key="3">
    <source>
        <dbReference type="EMBL" id="GGL06955.1"/>
    </source>
</evidence>
<sequence length="102" mass="11345">MTYQLRLYVTGRTPSSIRAIDNLRDICAKELYGDIEVDVIDVLENPALADDERILATPTLIKRLPEPVRRIVGDLSDRERVLIGLDIAGEPLVTLKTQGNSS</sequence>
<name>A0A8J3C449_9ACTN</name>
<organism evidence="2 4">
    <name type="scientific">Mangrovihabitans endophyticus</name>
    <dbReference type="NCBI Taxonomy" id="1751298"/>
    <lineage>
        <taxon>Bacteria</taxon>
        <taxon>Bacillati</taxon>
        <taxon>Actinomycetota</taxon>
        <taxon>Actinomycetes</taxon>
        <taxon>Micromonosporales</taxon>
        <taxon>Micromonosporaceae</taxon>
        <taxon>Mangrovihabitans</taxon>
    </lineage>
</organism>
<dbReference type="GO" id="GO:0048511">
    <property type="term" value="P:rhythmic process"/>
    <property type="evidence" value="ECO:0007669"/>
    <property type="project" value="InterPro"/>
</dbReference>
<evidence type="ECO:0000313" key="2">
    <source>
        <dbReference type="EMBL" id="GGL06924.1"/>
    </source>
</evidence>
<dbReference type="EMBL" id="BMMX01000026">
    <property type="protein sequence ID" value="GGL06924.1"/>
    <property type="molecule type" value="Genomic_DNA"/>
</dbReference>
<protein>
    <submittedName>
        <fullName evidence="2">Circadian clock protein KaiB</fullName>
    </submittedName>
</protein>
<evidence type="ECO:0000259" key="1">
    <source>
        <dbReference type="SMART" id="SM01248"/>
    </source>
</evidence>
<evidence type="ECO:0000313" key="4">
    <source>
        <dbReference type="Proteomes" id="UP000656042"/>
    </source>
</evidence>
<dbReference type="SUPFAM" id="SSF52833">
    <property type="entry name" value="Thioredoxin-like"/>
    <property type="match status" value="1"/>
</dbReference>
<dbReference type="PANTHER" id="PTHR41709:SF2">
    <property type="entry name" value="CIRCADIAN CLOCK PROTEIN KAIB2"/>
    <property type="match status" value="1"/>
</dbReference>
<dbReference type="NCBIfam" id="NF006798">
    <property type="entry name" value="PRK09301.1"/>
    <property type="match status" value="1"/>
</dbReference>
<accession>A0A8J3C449</accession>
<dbReference type="EMBL" id="BMMX01000026">
    <property type="protein sequence ID" value="GGL06955.1"/>
    <property type="molecule type" value="Genomic_DNA"/>
</dbReference>
<dbReference type="CDD" id="cd02978">
    <property type="entry name" value="KaiB_like"/>
    <property type="match status" value="1"/>
</dbReference>
<reference evidence="2" key="1">
    <citation type="journal article" date="2014" name="Int. J. Syst. Evol. Microbiol.">
        <title>Complete genome sequence of Corynebacterium casei LMG S-19264T (=DSM 44701T), isolated from a smear-ripened cheese.</title>
        <authorList>
            <consortium name="US DOE Joint Genome Institute (JGI-PGF)"/>
            <person name="Walter F."/>
            <person name="Albersmeier A."/>
            <person name="Kalinowski J."/>
            <person name="Ruckert C."/>
        </authorList>
    </citation>
    <scope>NUCLEOTIDE SEQUENCE</scope>
    <source>
        <strain evidence="2">CGMCC 4.7299</strain>
    </source>
</reference>
<dbReference type="PANTHER" id="PTHR41709">
    <property type="entry name" value="KAIB-LIKE PROTEIN 1"/>
    <property type="match status" value="1"/>
</dbReference>
<dbReference type="InterPro" id="IPR036249">
    <property type="entry name" value="Thioredoxin-like_sf"/>
</dbReference>
<dbReference type="RefSeq" id="WP_189081402.1">
    <property type="nucleotide sequence ID" value="NZ_BMMX01000026.1"/>
</dbReference>
<proteinExistence type="predicted"/>
<dbReference type="Proteomes" id="UP000656042">
    <property type="component" value="Unassembled WGS sequence"/>
</dbReference>